<sequence length="421" mass="46031">MNKFIETFKRILGTDEIRKKILFSFAILLAYRFLAAIPVVGIPADAITSLFEGSNFGDLLSTVSGGVLETASIAAIGLSPYINASIILQLLGTVIPKLEDLRKEGPEGRRIISMYTRLLTVPLAIMQSFVIYSTLRGFGLVGQLEVLELVAMVATLTAGSVIVMWFSELVSESGIGGGSSYLIFLGIVAGIPGTIRSNFTLMDSLQKFIFIFVTLLLVVSVVYVSEAQRKVKVQYSRRVRTGGAMDSYIPIKLTQFGVMPVIFAVSLLSFPQLVGKFVLSKDFGNGITEIANKAMTILANPYFNNILTFVLIVGFALFYLTVVFKTDELAENLQKQGGFIPGIRPGKATSSYLKTIAFRLASVGALFLGFISILPNILIYLDLMTVTVITGTGLLIMVSVVLDIRRQVESMIVVRDYDRYL</sequence>
<reference evidence="11 12" key="1">
    <citation type="journal article" date="2015" name="Nature">
        <title>rRNA introns, odd ribosomes, and small enigmatic genomes across a large radiation of phyla.</title>
        <authorList>
            <person name="Brown C.T."/>
            <person name="Hug L.A."/>
            <person name="Thomas B.C."/>
            <person name="Sharon I."/>
            <person name="Castelle C.J."/>
            <person name="Singh A."/>
            <person name="Wilkins M.J."/>
            <person name="Williams K.H."/>
            <person name="Banfield J.F."/>
        </authorList>
    </citation>
    <scope>NUCLEOTIDE SEQUENCE [LARGE SCALE GENOMIC DNA]</scope>
</reference>
<dbReference type="InterPro" id="IPR026593">
    <property type="entry name" value="SecY"/>
</dbReference>
<keyword evidence="5 9" id="KW-0653">Protein transport</keyword>
<protein>
    <recommendedName>
        <fullName evidence="9">Protein translocase subunit SecY</fullName>
    </recommendedName>
</protein>
<comment type="subcellular location">
    <subcellularLocation>
        <location evidence="9">Cell membrane</location>
        <topology evidence="9">Multi-pass membrane protein</topology>
    </subcellularLocation>
    <subcellularLocation>
        <location evidence="1">Membrane</location>
        <topology evidence="1">Multi-pass membrane protein</topology>
    </subcellularLocation>
</comment>
<dbReference type="PIRSF" id="PIRSF004557">
    <property type="entry name" value="SecY"/>
    <property type="match status" value="1"/>
</dbReference>
<evidence type="ECO:0000256" key="3">
    <source>
        <dbReference type="ARBA" id="ARBA00022448"/>
    </source>
</evidence>
<keyword evidence="3 9" id="KW-0813">Transport</keyword>
<accession>A0A0F9ZJZ9</accession>
<keyword evidence="8 9" id="KW-0472">Membrane</keyword>
<evidence type="ECO:0000313" key="11">
    <source>
        <dbReference type="EMBL" id="KKP44548.1"/>
    </source>
</evidence>
<keyword evidence="7 9" id="KW-0811">Translocation</keyword>
<dbReference type="SUPFAM" id="SSF103491">
    <property type="entry name" value="Preprotein translocase SecY subunit"/>
    <property type="match status" value="1"/>
</dbReference>
<gene>
    <name evidence="9" type="primary">secY</name>
    <name evidence="11" type="ORF">UR34_C0002G0051</name>
</gene>
<dbReference type="InterPro" id="IPR023201">
    <property type="entry name" value="SecY_dom_sf"/>
</dbReference>
<keyword evidence="9" id="KW-1003">Cell membrane</keyword>
<organism evidence="11 12">
    <name type="scientific">candidate division WS6 bacterium GW2011_GWC1_33_20</name>
    <dbReference type="NCBI Taxonomy" id="1619089"/>
    <lineage>
        <taxon>Bacteria</taxon>
        <taxon>Candidatus Dojkabacteria</taxon>
    </lineage>
</organism>
<evidence type="ECO:0000256" key="9">
    <source>
        <dbReference type="HAMAP-Rule" id="MF_01465"/>
    </source>
</evidence>
<proteinExistence type="inferred from homology"/>
<dbReference type="EMBL" id="LBOV01000002">
    <property type="protein sequence ID" value="KKP44548.1"/>
    <property type="molecule type" value="Genomic_DNA"/>
</dbReference>
<dbReference type="PRINTS" id="PR00303">
    <property type="entry name" value="SECYTRNLCASE"/>
</dbReference>
<dbReference type="GO" id="GO:0065002">
    <property type="term" value="P:intracellular protein transmembrane transport"/>
    <property type="evidence" value="ECO:0007669"/>
    <property type="project" value="UniProtKB-UniRule"/>
</dbReference>
<evidence type="ECO:0000256" key="5">
    <source>
        <dbReference type="ARBA" id="ARBA00022927"/>
    </source>
</evidence>
<dbReference type="InterPro" id="IPR002208">
    <property type="entry name" value="SecY/SEC61-alpha"/>
</dbReference>
<feature type="transmembrane region" description="Helical" evidence="9">
    <location>
        <begin position="356"/>
        <end position="377"/>
    </location>
</feature>
<evidence type="ECO:0000256" key="1">
    <source>
        <dbReference type="ARBA" id="ARBA00004141"/>
    </source>
</evidence>
<comment type="similarity">
    <text evidence="2 9 10">Belongs to the SecY/SEC61-alpha family.</text>
</comment>
<evidence type="ECO:0000256" key="6">
    <source>
        <dbReference type="ARBA" id="ARBA00022989"/>
    </source>
</evidence>
<dbReference type="GO" id="GO:0043952">
    <property type="term" value="P:protein transport by the Sec complex"/>
    <property type="evidence" value="ECO:0007669"/>
    <property type="project" value="UniProtKB-UniRule"/>
</dbReference>
<dbReference type="GO" id="GO:0005886">
    <property type="term" value="C:plasma membrane"/>
    <property type="evidence" value="ECO:0007669"/>
    <property type="project" value="UniProtKB-SubCell"/>
</dbReference>
<keyword evidence="6 9" id="KW-1133">Transmembrane helix</keyword>
<comment type="caution">
    <text evidence="11">The sequence shown here is derived from an EMBL/GenBank/DDBJ whole genome shotgun (WGS) entry which is preliminary data.</text>
</comment>
<feature type="transmembrane region" description="Helical" evidence="9">
    <location>
        <begin position="21"/>
        <end position="51"/>
    </location>
</feature>
<feature type="transmembrane region" description="Helical" evidence="9">
    <location>
        <begin position="115"/>
        <end position="135"/>
    </location>
</feature>
<comment type="function">
    <text evidence="9">The central subunit of the protein translocation channel SecYEG. Consists of two halves formed by TMs 1-5 and 6-10. These two domains form a lateral gate at the front which open onto the bilayer between TMs 2 and 7, and are clamped together by SecE at the back. The channel is closed by both a pore ring composed of hydrophobic SecY resides and a short helix (helix 2A) on the extracellular side of the membrane which forms a plug. The plug probably moves laterally to allow the channel to open. The ring and the pore may move independently.</text>
</comment>
<dbReference type="Proteomes" id="UP000034302">
    <property type="component" value="Unassembled WGS sequence"/>
</dbReference>
<keyword evidence="4 9" id="KW-0812">Transmembrane</keyword>
<dbReference type="PANTHER" id="PTHR10906">
    <property type="entry name" value="SECY/SEC61-ALPHA FAMILY MEMBER"/>
    <property type="match status" value="1"/>
</dbReference>
<feature type="transmembrane region" description="Helical" evidence="9">
    <location>
        <begin position="248"/>
        <end position="270"/>
    </location>
</feature>
<dbReference type="GO" id="GO:0006605">
    <property type="term" value="P:protein targeting"/>
    <property type="evidence" value="ECO:0007669"/>
    <property type="project" value="UniProtKB-UniRule"/>
</dbReference>
<dbReference type="PROSITE" id="PS00755">
    <property type="entry name" value="SECY_1"/>
    <property type="match status" value="1"/>
</dbReference>
<dbReference type="PATRIC" id="fig|1619089.3.peg.152"/>
<dbReference type="Gene3D" id="1.10.3370.10">
    <property type="entry name" value="SecY subunit domain"/>
    <property type="match status" value="1"/>
</dbReference>
<feature type="transmembrane region" description="Helical" evidence="9">
    <location>
        <begin position="178"/>
        <end position="196"/>
    </location>
</feature>
<feature type="transmembrane region" description="Helical" evidence="9">
    <location>
        <begin position="147"/>
        <end position="166"/>
    </location>
</feature>
<evidence type="ECO:0000256" key="8">
    <source>
        <dbReference type="ARBA" id="ARBA00023136"/>
    </source>
</evidence>
<dbReference type="Pfam" id="PF00344">
    <property type="entry name" value="SecY"/>
    <property type="match status" value="1"/>
</dbReference>
<evidence type="ECO:0000256" key="2">
    <source>
        <dbReference type="ARBA" id="ARBA00005751"/>
    </source>
</evidence>
<dbReference type="HAMAP" id="MF_01465">
    <property type="entry name" value="SecY"/>
    <property type="match status" value="1"/>
</dbReference>
<evidence type="ECO:0000256" key="7">
    <source>
        <dbReference type="ARBA" id="ARBA00023010"/>
    </source>
</evidence>
<feature type="transmembrane region" description="Helical" evidence="9">
    <location>
        <begin position="383"/>
        <end position="402"/>
    </location>
</feature>
<evidence type="ECO:0000256" key="4">
    <source>
        <dbReference type="ARBA" id="ARBA00022692"/>
    </source>
</evidence>
<feature type="transmembrane region" description="Helical" evidence="9">
    <location>
        <begin position="71"/>
        <end position="95"/>
    </location>
</feature>
<evidence type="ECO:0000256" key="10">
    <source>
        <dbReference type="RuleBase" id="RU004349"/>
    </source>
</evidence>
<dbReference type="InterPro" id="IPR030659">
    <property type="entry name" value="SecY_CS"/>
</dbReference>
<feature type="transmembrane region" description="Helical" evidence="9">
    <location>
        <begin position="302"/>
        <end position="324"/>
    </location>
</feature>
<dbReference type="NCBIfam" id="TIGR00967">
    <property type="entry name" value="3a0501s007"/>
    <property type="match status" value="1"/>
</dbReference>
<dbReference type="AlphaFoldDB" id="A0A0F9ZJZ9"/>
<feature type="transmembrane region" description="Helical" evidence="9">
    <location>
        <begin position="208"/>
        <end position="227"/>
    </location>
</feature>
<evidence type="ECO:0000313" key="12">
    <source>
        <dbReference type="Proteomes" id="UP000034302"/>
    </source>
</evidence>
<comment type="subunit">
    <text evidence="9">Component of the Sec protein translocase complex. Heterotrimer consisting of SecY, SecE and SecG subunits. The heterotrimers can form oligomers, although 1 heterotrimer is thought to be able to translocate proteins. Interacts with the ribosome. Interacts with SecDF, and other proteins may be involved. Interacts with SecA.</text>
</comment>
<name>A0A0F9ZJZ9_9BACT</name>